<proteinExistence type="predicted"/>
<accession>A0A0H2UW46</accession>
<name>A0A0H2UW46_STRP3</name>
<dbReference type="RefSeq" id="WP_011054883.1">
    <property type="nucleotide sequence ID" value="NC_004070.1"/>
</dbReference>
<evidence type="ECO:0000313" key="1">
    <source>
        <dbReference type="EMBL" id="AAM80046.1"/>
    </source>
</evidence>
<evidence type="ECO:0000313" key="2">
    <source>
        <dbReference type="Proteomes" id="UP000000564"/>
    </source>
</evidence>
<reference evidence="1 2" key="1">
    <citation type="journal article" date="2002" name="Proc. Natl. Acad. Sci. U.S.A.">
        <title>Genome sequence of a serotype M3 strain of group A Streptococcus: phage-encoded toxins, the high-virulence phenotype, and clone emergence.</title>
        <authorList>
            <person name="Beres S.B."/>
            <person name="Sylva G.L."/>
            <person name="Barbian K.D."/>
            <person name="Lei B."/>
            <person name="Hoff J.S."/>
            <person name="Mammarella N.D."/>
            <person name="Liu M.Y."/>
            <person name="Smoot J.C."/>
            <person name="Porcella S.F."/>
            <person name="Parkins L.D."/>
            <person name="Campbell D.S."/>
            <person name="Smith T.M."/>
            <person name="McCormick J.K."/>
            <person name="Leung D.Y."/>
            <person name="Schlievert P.M."/>
            <person name="Musser J.M."/>
        </authorList>
    </citation>
    <scope>NUCLEOTIDE SEQUENCE [LARGE SCALE GENOMIC DNA]</scope>
    <source>
        <strain evidence="2">ATCC BAA-595 / MGAS315</strain>
    </source>
</reference>
<dbReference type="KEGG" id="spg:SpyM3_1439"/>
<gene>
    <name evidence="1" type="ordered locus">SpyM3_1439</name>
</gene>
<dbReference type="Proteomes" id="UP000000564">
    <property type="component" value="Chromosome"/>
</dbReference>
<dbReference type="EMBL" id="AE014074">
    <property type="protein sequence ID" value="AAM80046.1"/>
    <property type="molecule type" value="Genomic_DNA"/>
</dbReference>
<dbReference type="AlphaFoldDB" id="A0A0H2UW46"/>
<sequence>MKKEYVVRIYTGREKNFEAKPQFEEKTFTRKADMLKFWNSCEATVKEKYTREREND</sequence>
<organism evidence="1 2">
    <name type="scientific">Streptococcus pyogenes serotype M3 (strain ATCC BAA-595 / MGAS315)</name>
    <dbReference type="NCBI Taxonomy" id="198466"/>
    <lineage>
        <taxon>Bacteria</taxon>
        <taxon>Bacillati</taxon>
        <taxon>Bacillota</taxon>
        <taxon>Bacilli</taxon>
        <taxon>Lactobacillales</taxon>
        <taxon>Streptococcaceae</taxon>
        <taxon>Streptococcus</taxon>
    </lineage>
</organism>
<dbReference type="HOGENOM" id="CLU_3066788_0_0_9"/>
<protein>
    <submittedName>
        <fullName evidence="1">Uncharacterized protein</fullName>
    </submittedName>
</protein>